<accession>A0ABS7Q4K1</accession>
<sequence length="397" mass="40910">MSATVRSSWLLDSGQTREDTRLTQLGATLPADPVKVQSGILPGSTDGGASRVGAFWLKNQTAMGATVLPGRAVIQGLATQGAYAVTLAEPVVLTFQDGEQQDRIDLVCLQVLDSSYDSSVQTSVSLQIIKGQSGATPQPPALPALALPLYHVRVPAGASAGNTGILWASAVEDLRVTTVSTGGVLPVYGNTAVPGAYYGQLRDRGDLLERWENGAWVAYSHALGGIIPTGSGIAPTYVGQYRDSSGKLQRWNGTAWDTVLPVTLAFVNSADAGSVSSTTYGTVLGDRPAGAFTASFTAPPTGAVLVTLGAAIHTTGDNATTGYMTAQVTQGSTVIAAASDDRAALGTGAYSTSAVTTFRVGGLTPGAASQATAYFRSTDATKSTWFDNLFIRIEPAV</sequence>
<keyword evidence="2" id="KW-1185">Reference proteome</keyword>
<dbReference type="RefSeq" id="WP_222962221.1">
    <property type="nucleotide sequence ID" value="NZ_JAINZZ010000009.1"/>
</dbReference>
<dbReference type="EMBL" id="JAINZZ010000009">
    <property type="protein sequence ID" value="MBY8878075.1"/>
    <property type="molecule type" value="Genomic_DNA"/>
</dbReference>
<organism evidence="1 2">
    <name type="scientific">Actinacidiphila acidipaludis</name>
    <dbReference type="NCBI Taxonomy" id="2873382"/>
    <lineage>
        <taxon>Bacteria</taxon>
        <taxon>Bacillati</taxon>
        <taxon>Actinomycetota</taxon>
        <taxon>Actinomycetes</taxon>
        <taxon>Kitasatosporales</taxon>
        <taxon>Streptomycetaceae</taxon>
        <taxon>Actinacidiphila</taxon>
    </lineage>
</organism>
<protein>
    <recommendedName>
        <fullName evidence="3">Minor tail protein</fullName>
    </recommendedName>
</protein>
<proteinExistence type="predicted"/>
<name>A0ABS7Q4K1_9ACTN</name>
<evidence type="ECO:0000313" key="2">
    <source>
        <dbReference type="Proteomes" id="UP000778578"/>
    </source>
</evidence>
<reference evidence="1 2" key="1">
    <citation type="submission" date="2021-08" db="EMBL/GenBank/DDBJ databases">
        <title>WGS of actinomycetes from Thailand.</title>
        <authorList>
            <person name="Thawai C."/>
        </authorList>
    </citation>
    <scope>NUCLEOTIDE SEQUENCE [LARGE SCALE GENOMIC DNA]</scope>
    <source>
        <strain evidence="1 2">PLK6-54</strain>
    </source>
</reference>
<dbReference type="Proteomes" id="UP000778578">
    <property type="component" value="Unassembled WGS sequence"/>
</dbReference>
<evidence type="ECO:0000313" key="1">
    <source>
        <dbReference type="EMBL" id="MBY8878075.1"/>
    </source>
</evidence>
<gene>
    <name evidence="1" type="ORF">K7862_10580</name>
</gene>
<comment type="caution">
    <text evidence="1">The sequence shown here is derived from an EMBL/GenBank/DDBJ whole genome shotgun (WGS) entry which is preliminary data.</text>
</comment>
<evidence type="ECO:0008006" key="3">
    <source>
        <dbReference type="Google" id="ProtNLM"/>
    </source>
</evidence>